<name>A0A4S8P8J5_9ACTN</name>
<evidence type="ECO:0000313" key="4">
    <source>
        <dbReference type="EMBL" id="THV26517.1"/>
    </source>
</evidence>
<evidence type="ECO:0000313" key="5">
    <source>
        <dbReference type="Proteomes" id="UP000305792"/>
    </source>
</evidence>
<dbReference type="InterPro" id="IPR051796">
    <property type="entry name" value="ISF_SsuE-like"/>
</dbReference>
<dbReference type="EMBL" id="STGX01000014">
    <property type="protein sequence ID" value="THV26517.1"/>
    <property type="molecule type" value="Genomic_DNA"/>
</dbReference>
<evidence type="ECO:0000256" key="2">
    <source>
        <dbReference type="ARBA" id="ARBA00022643"/>
    </source>
</evidence>
<organism evidence="4 5">
    <name type="scientific">Glycomyces paridis</name>
    <dbReference type="NCBI Taxonomy" id="2126555"/>
    <lineage>
        <taxon>Bacteria</taxon>
        <taxon>Bacillati</taxon>
        <taxon>Actinomycetota</taxon>
        <taxon>Actinomycetes</taxon>
        <taxon>Glycomycetales</taxon>
        <taxon>Glycomycetaceae</taxon>
        <taxon>Glycomyces</taxon>
    </lineage>
</organism>
<proteinExistence type="predicted"/>
<dbReference type="PANTHER" id="PTHR43278:SF4">
    <property type="entry name" value="NAD(P)H-DEPENDENT FMN-CONTAINING OXIDOREDUCTASE YWQN-RELATED"/>
    <property type="match status" value="1"/>
</dbReference>
<dbReference type="InterPro" id="IPR005025">
    <property type="entry name" value="FMN_Rdtase-like_dom"/>
</dbReference>
<dbReference type="PANTHER" id="PTHR43278">
    <property type="entry name" value="NAD(P)H-DEPENDENT FMN-CONTAINING OXIDOREDUCTASE YWQN-RELATED"/>
    <property type="match status" value="1"/>
</dbReference>
<evidence type="ECO:0000256" key="1">
    <source>
        <dbReference type="ARBA" id="ARBA00022630"/>
    </source>
</evidence>
<dbReference type="Proteomes" id="UP000305792">
    <property type="component" value="Unassembled WGS sequence"/>
</dbReference>
<dbReference type="OrthoDB" id="9805976at2"/>
<dbReference type="InterPro" id="IPR029039">
    <property type="entry name" value="Flavoprotein-like_sf"/>
</dbReference>
<sequence>MRLLAINGSERARGSTWMAAQRALAHASERGWDTEGVDLAERRVVRCECGRCNSRTDPCPVDDDVADVVRSMIAADAVVFAAPVHGFGLSSLMQTFIERAGVGHLRFERPLTNTIGAAVVIGRRYGHLDVHAQLMHNLLLNRFIVVGSGFPVTIHSGGEEGILSDTEGLDSLRRTVDRIVDIGTALAESGTVLPRPRDAERRVGRTG</sequence>
<dbReference type="Gene3D" id="3.40.50.360">
    <property type="match status" value="1"/>
</dbReference>
<keyword evidence="2" id="KW-0288">FMN</keyword>
<dbReference type="AlphaFoldDB" id="A0A4S8P8J5"/>
<protein>
    <submittedName>
        <fullName evidence="4">NAD(P)H-dependent oxidoreductase</fullName>
    </submittedName>
</protein>
<dbReference type="Pfam" id="PF03358">
    <property type="entry name" value="FMN_red"/>
    <property type="match status" value="1"/>
</dbReference>
<reference evidence="4 5" key="1">
    <citation type="journal article" date="2018" name="Int. J. Syst. Evol. Microbiol.">
        <title>Glycomyces paridis sp. nov., isolated from the medicinal plant Paris polyphylla.</title>
        <authorList>
            <person name="Fang X.M."/>
            <person name="Bai J.L."/>
            <person name="Su J."/>
            <person name="Zhao L.L."/>
            <person name="Liu H.Y."/>
            <person name="Ma B.P."/>
            <person name="Zhang Y.Q."/>
            <person name="Yu L.Y."/>
        </authorList>
    </citation>
    <scope>NUCLEOTIDE SEQUENCE [LARGE SCALE GENOMIC DNA]</scope>
    <source>
        <strain evidence="4 5">CPCC 204357</strain>
    </source>
</reference>
<dbReference type="RefSeq" id="WP_136531146.1">
    <property type="nucleotide sequence ID" value="NZ_STGX01000014.1"/>
</dbReference>
<keyword evidence="1" id="KW-0285">Flavoprotein</keyword>
<dbReference type="SUPFAM" id="SSF52218">
    <property type="entry name" value="Flavoproteins"/>
    <property type="match status" value="1"/>
</dbReference>
<keyword evidence="5" id="KW-1185">Reference proteome</keyword>
<dbReference type="GO" id="GO:0016491">
    <property type="term" value="F:oxidoreductase activity"/>
    <property type="evidence" value="ECO:0007669"/>
    <property type="project" value="InterPro"/>
</dbReference>
<accession>A0A4S8P8J5</accession>
<evidence type="ECO:0000259" key="3">
    <source>
        <dbReference type="Pfam" id="PF03358"/>
    </source>
</evidence>
<feature type="domain" description="NADPH-dependent FMN reductase-like" evidence="3">
    <location>
        <begin position="1"/>
        <end position="150"/>
    </location>
</feature>
<gene>
    <name evidence="4" type="ORF">E9998_18340</name>
</gene>
<comment type="caution">
    <text evidence="4">The sequence shown here is derived from an EMBL/GenBank/DDBJ whole genome shotgun (WGS) entry which is preliminary data.</text>
</comment>